<proteinExistence type="predicted"/>
<evidence type="ECO:0000313" key="2">
    <source>
        <dbReference type="EMBL" id="KZP05849.1"/>
    </source>
</evidence>
<name>A0A167W9R2_9AGAM</name>
<organism evidence="2 3">
    <name type="scientific">Athelia psychrophila</name>
    <dbReference type="NCBI Taxonomy" id="1759441"/>
    <lineage>
        <taxon>Eukaryota</taxon>
        <taxon>Fungi</taxon>
        <taxon>Dikarya</taxon>
        <taxon>Basidiomycota</taxon>
        <taxon>Agaricomycotina</taxon>
        <taxon>Agaricomycetes</taxon>
        <taxon>Agaricomycetidae</taxon>
        <taxon>Atheliales</taxon>
        <taxon>Atheliaceae</taxon>
        <taxon>Athelia</taxon>
    </lineage>
</organism>
<accession>A0A167W9R2</accession>
<evidence type="ECO:0000256" key="1">
    <source>
        <dbReference type="SAM" id="MobiDB-lite"/>
    </source>
</evidence>
<dbReference type="Proteomes" id="UP000076532">
    <property type="component" value="Unassembled WGS sequence"/>
</dbReference>
<feature type="region of interest" description="Disordered" evidence="1">
    <location>
        <begin position="1"/>
        <end position="47"/>
    </location>
</feature>
<keyword evidence="3" id="KW-1185">Reference proteome</keyword>
<protein>
    <submittedName>
        <fullName evidence="2">Uncharacterized protein</fullName>
    </submittedName>
</protein>
<gene>
    <name evidence="2" type="ORF">FIBSPDRAFT_338837</name>
</gene>
<dbReference type="AlphaFoldDB" id="A0A167W9R2"/>
<dbReference type="EMBL" id="KV417815">
    <property type="protein sequence ID" value="KZP05849.1"/>
    <property type="molecule type" value="Genomic_DNA"/>
</dbReference>
<reference evidence="2 3" key="1">
    <citation type="journal article" date="2016" name="Mol. Biol. Evol.">
        <title>Comparative Genomics of Early-Diverging Mushroom-Forming Fungi Provides Insights into the Origins of Lignocellulose Decay Capabilities.</title>
        <authorList>
            <person name="Nagy L.G."/>
            <person name="Riley R."/>
            <person name="Tritt A."/>
            <person name="Adam C."/>
            <person name="Daum C."/>
            <person name="Floudas D."/>
            <person name="Sun H."/>
            <person name="Yadav J.S."/>
            <person name="Pangilinan J."/>
            <person name="Larsson K.H."/>
            <person name="Matsuura K."/>
            <person name="Barry K."/>
            <person name="Labutti K."/>
            <person name="Kuo R."/>
            <person name="Ohm R.A."/>
            <person name="Bhattacharya S.S."/>
            <person name="Shirouzu T."/>
            <person name="Yoshinaga Y."/>
            <person name="Martin F.M."/>
            <person name="Grigoriev I.V."/>
            <person name="Hibbett D.S."/>
        </authorList>
    </citation>
    <scope>NUCLEOTIDE SEQUENCE [LARGE SCALE GENOMIC DNA]</scope>
    <source>
        <strain evidence="2 3">CBS 109695</strain>
    </source>
</reference>
<sequence length="122" mass="13284">MRAGATGTRAARRSHTTTPISRAADGPTRADRADHPHRLHLPTQGRVHFAQHSLIRRRALTARQERKLLGAQHIPPLCCHRHVPLLAHYPPLPPSLSNGSSSEIQKTGQYRDGACTISGGVS</sequence>
<evidence type="ECO:0000313" key="3">
    <source>
        <dbReference type="Proteomes" id="UP000076532"/>
    </source>
</evidence>